<name>A0A6G1KV39_9PEZI</name>
<protein>
    <submittedName>
        <fullName evidence="3">Uncharacterized protein</fullName>
    </submittedName>
</protein>
<dbReference type="PROSITE" id="PS50005">
    <property type="entry name" value="TPR"/>
    <property type="match status" value="1"/>
</dbReference>
<organism evidence="3 4">
    <name type="scientific">Teratosphaeria nubilosa</name>
    <dbReference type="NCBI Taxonomy" id="161662"/>
    <lineage>
        <taxon>Eukaryota</taxon>
        <taxon>Fungi</taxon>
        <taxon>Dikarya</taxon>
        <taxon>Ascomycota</taxon>
        <taxon>Pezizomycotina</taxon>
        <taxon>Dothideomycetes</taxon>
        <taxon>Dothideomycetidae</taxon>
        <taxon>Mycosphaerellales</taxon>
        <taxon>Teratosphaeriaceae</taxon>
        <taxon>Teratosphaeria</taxon>
    </lineage>
</organism>
<dbReference type="AlphaFoldDB" id="A0A6G1KV39"/>
<dbReference type="Gene3D" id="1.25.40.10">
    <property type="entry name" value="Tetratricopeptide repeat domain"/>
    <property type="match status" value="1"/>
</dbReference>
<sequence>MVRRTTKGPLDAPIDDPLSEPPSSVSSPAPAASIADQPRQSPLPEPAVVERRPQANVDLKFLQNSQIYHPLPTDEIHPAFLNSPQKPPLDTPLPDLLQAGHFRRAADAATRSLLKCDPADAQTILHLLYTRLACLILISRPDIAVQEAVPLTEILARNLPGAKDLVPLIPWELRLILVRMQSIGAADGGRRGVMALYVLAAEVRSNLKQAQGDNDASEIQIWETRLQDLGLRVADALVEMGELETANRHLDTLTDVAADEIAYRKALLRVRVGDVSGAQQSVARLQGARKSALAALLEAAQGDYRTAEETWRALVKKPESALAANNLAVLLLYTGDIDQARQTFENIIEASPGFAGALFNVATVYELCTERANGPKGELAQRLAAKTPSPESGGWEKVNFDFKL</sequence>
<dbReference type="PANTHER" id="PTHR21581">
    <property type="entry name" value="D-ALANYL-D-ALANINE CARBOXYPEPTIDASE"/>
    <property type="match status" value="1"/>
</dbReference>
<feature type="compositionally biased region" description="Low complexity" evidence="2">
    <location>
        <begin position="21"/>
        <end position="38"/>
    </location>
</feature>
<dbReference type="Proteomes" id="UP000799436">
    <property type="component" value="Unassembled WGS sequence"/>
</dbReference>
<evidence type="ECO:0000256" key="1">
    <source>
        <dbReference type="PROSITE-ProRule" id="PRU00339"/>
    </source>
</evidence>
<reference evidence="3" key="1">
    <citation type="journal article" date="2020" name="Stud. Mycol.">
        <title>101 Dothideomycetes genomes: a test case for predicting lifestyles and emergence of pathogens.</title>
        <authorList>
            <person name="Haridas S."/>
            <person name="Albert R."/>
            <person name="Binder M."/>
            <person name="Bloem J."/>
            <person name="Labutti K."/>
            <person name="Salamov A."/>
            <person name="Andreopoulos B."/>
            <person name="Baker S."/>
            <person name="Barry K."/>
            <person name="Bills G."/>
            <person name="Bluhm B."/>
            <person name="Cannon C."/>
            <person name="Castanera R."/>
            <person name="Culley D."/>
            <person name="Daum C."/>
            <person name="Ezra D."/>
            <person name="Gonzalez J."/>
            <person name="Henrissat B."/>
            <person name="Kuo A."/>
            <person name="Liang C."/>
            <person name="Lipzen A."/>
            <person name="Lutzoni F."/>
            <person name="Magnuson J."/>
            <person name="Mondo S."/>
            <person name="Nolan M."/>
            <person name="Ohm R."/>
            <person name="Pangilinan J."/>
            <person name="Park H.-J."/>
            <person name="Ramirez L."/>
            <person name="Alfaro M."/>
            <person name="Sun H."/>
            <person name="Tritt A."/>
            <person name="Yoshinaga Y."/>
            <person name="Zwiers L.-H."/>
            <person name="Turgeon B."/>
            <person name="Goodwin S."/>
            <person name="Spatafora J."/>
            <person name="Crous P."/>
            <person name="Grigoriev I."/>
        </authorList>
    </citation>
    <scope>NUCLEOTIDE SEQUENCE</scope>
    <source>
        <strain evidence="3">CBS 116005</strain>
    </source>
</reference>
<dbReference type="PANTHER" id="PTHR21581:SF6">
    <property type="entry name" value="TRAFFICKING PROTEIN PARTICLE COMPLEX SUBUNIT 12"/>
    <property type="match status" value="1"/>
</dbReference>
<evidence type="ECO:0000313" key="3">
    <source>
        <dbReference type="EMBL" id="KAF2764192.1"/>
    </source>
</evidence>
<dbReference type="GO" id="GO:0005794">
    <property type="term" value="C:Golgi apparatus"/>
    <property type="evidence" value="ECO:0007669"/>
    <property type="project" value="TreeGrafter"/>
</dbReference>
<keyword evidence="1" id="KW-0802">TPR repeat</keyword>
<dbReference type="InterPro" id="IPR019734">
    <property type="entry name" value="TPR_rpt"/>
</dbReference>
<evidence type="ECO:0000256" key="2">
    <source>
        <dbReference type="SAM" id="MobiDB-lite"/>
    </source>
</evidence>
<dbReference type="InterPro" id="IPR011990">
    <property type="entry name" value="TPR-like_helical_dom_sf"/>
</dbReference>
<dbReference type="SUPFAM" id="SSF48452">
    <property type="entry name" value="TPR-like"/>
    <property type="match status" value="1"/>
</dbReference>
<accession>A0A6G1KV39</accession>
<gene>
    <name evidence="3" type="ORF">EJ03DRAFT_356003</name>
</gene>
<proteinExistence type="predicted"/>
<evidence type="ECO:0000313" key="4">
    <source>
        <dbReference type="Proteomes" id="UP000799436"/>
    </source>
</evidence>
<feature type="repeat" description="TPR" evidence="1">
    <location>
        <begin position="321"/>
        <end position="354"/>
    </location>
</feature>
<feature type="region of interest" description="Disordered" evidence="2">
    <location>
        <begin position="1"/>
        <end position="47"/>
    </location>
</feature>
<dbReference type="OrthoDB" id="428342at2759"/>
<dbReference type="Pfam" id="PF13432">
    <property type="entry name" value="TPR_16"/>
    <property type="match status" value="1"/>
</dbReference>
<keyword evidence="4" id="KW-1185">Reference proteome</keyword>
<dbReference type="GO" id="GO:0030008">
    <property type="term" value="C:TRAPP complex"/>
    <property type="evidence" value="ECO:0007669"/>
    <property type="project" value="TreeGrafter"/>
</dbReference>
<dbReference type="EMBL" id="ML995935">
    <property type="protein sequence ID" value="KAF2764192.1"/>
    <property type="molecule type" value="Genomic_DNA"/>
</dbReference>